<dbReference type="InterPro" id="IPR008927">
    <property type="entry name" value="6-PGluconate_DH-like_C_sf"/>
</dbReference>
<reference evidence="2" key="1">
    <citation type="journal article" date="2019" name="Int. J. Syst. Evol. Microbiol.">
        <title>The Global Catalogue of Microorganisms (GCM) 10K type strain sequencing project: providing services to taxonomists for standard genome sequencing and annotation.</title>
        <authorList>
            <consortium name="The Broad Institute Genomics Platform"/>
            <consortium name="The Broad Institute Genome Sequencing Center for Infectious Disease"/>
            <person name="Wu L."/>
            <person name="Ma J."/>
        </authorList>
    </citation>
    <scope>NUCLEOTIDE SEQUENCE [LARGE SCALE GENOMIC DNA]</scope>
    <source>
        <strain evidence="2">CGMCC 1.12702</strain>
    </source>
</reference>
<evidence type="ECO:0000313" key="2">
    <source>
        <dbReference type="Proteomes" id="UP001597400"/>
    </source>
</evidence>
<dbReference type="Proteomes" id="UP001597400">
    <property type="component" value="Unassembled WGS sequence"/>
</dbReference>
<dbReference type="EMBL" id="JBHUGS010000003">
    <property type="protein sequence ID" value="MFD1951520.1"/>
    <property type="molecule type" value="Genomic_DNA"/>
</dbReference>
<accession>A0ABW4U0D7</accession>
<dbReference type="RefSeq" id="WP_380930257.1">
    <property type="nucleotide sequence ID" value="NZ_JBHUGS010000003.1"/>
</dbReference>
<dbReference type="SUPFAM" id="SSF48179">
    <property type="entry name" value="6-phosphogluconate dehydrogenase C-terminal domain-like"/>
    <property type="match status" value="1"/>
</dbReference>
<gene>
    <name evidence="1" type="ORF">ACFSGX_12170</name>
</gene>
<protein>
    <recommendedName>
        <fullName evidence="3">IS256 family transposase</fullName>
    </recommendedName>
</protein>
<dbReference type="InterPro" id="IPR013328">
    <property type="entry name" value="6PGD_dom2"/>
</dbReference>
<proteinExistence type="predicted"/>
<evidence type="ECO:0008006" key="3">
    <source>
        <dbReference type="Google" id="ProtNLM"/>
    </source>
</evidence>
<comment type="caution">
    <text evidence="1">The sequence shown here is derived from an EMBL/GenBank/DDBJ whole genome shotgun (WGS) entry which is preliminary data.</text>
</comment>
<dbReference type="Gene3D" id="1.10.1040.10">
    <property type="entry name" value="N-(1-d-carboxylethyl)-l-norvaline Dehydrogenase, domain 2"/>
    <property type="match status" value="1"/>
</dbReference>
<evidence type="ECO:0000313" key="1">
    <source>
        <dbReference type="EMBL" id="MFD1951520.1"/>
    </source>
</evidence>
<keyword evidence="2" id="KW-1185">Reference proteome</keyword>
<sequence length="47" mass="5130">MLKDLRLASYEADEAAAPMLVNALLEQLFERAYTAGLGDDECDDGHS</sequence>
<organism evidence="1 2">
    <name type="scientific">Sphingomonas arantia</name>
    <dbReference type="NCBI Taxonomy" id="1460676"/>
    <lineage>
        <taxon>Bacteria</taxon>
        <taxon>Pseudomonadati</taxon>
        <taxon>Pseudomonadota</taxon>
        <taxon>Alphaproteobacteria</taxon>
        <taxon>Sphingomonadales</taxon>
        <taxon>Sphingomonadaceae</taxon>
        <taxon>Sphingomonas</taxon>
    </lineage>
</organism>
<name>A0ABW4U0D7_9SPHN</name>